<dbReference type="Pfam" id="PF06418">
    <property type="entry name" value="CTP_synth_N"/>
    <property type="match status" value="1"/>
</dbReference>
<dbReference type="InterPro" id="IPR017456">
    <property type="entry name" value="CTP_synthase_N"/>
</dbReference>
<dbReference type="FunFam" id="3.40.50.300:FF:004900">
    <property type="entry name" value="Predicted protein"/>
    <property type="match status" value="1"/>
</dbReference>
<dbReference type="GO" id="GO:0006221">
    <property type="term" value="P:pyrimidine nucleotide biosynthetic process"/>
    <property type="evidence" value="ECO:0007669"/>
    <property type="project" value="InterPro"/>
</dbReference>
<dbReference type="PANTHER" id="PTHR11550">
    <property type="entry name" value="CTP SYNTHASE"/>
    <property type="match status" value="1"/>
</dbReference>
<dbReference type="OrthoDB" id="1739076at2759"/>
<organism evidence="2 3">
    <name type="scientific">Paramecium tetraurelia</name>
    <dbReference type="NCBI Taxonomy" id="5888"/>
    <lineage>
        <taxon>Eukaryota</taxon>
        <taxon>Sar</taxon>
        <taxon>Alveolata</taxon>
        <taxon>Ciliophora</taxon>
        <taxon>Intramacronucleata</taxon>
        <taxon>Oligohymenophorea</taxon>
        <taxon>Peniculida</taxon>
        <taxon>Parameciidae</taxon>
        <taxon>Paramecium</taxon>
    </lineage>
</organism>
<feature type="domain" description="CTP synthase N-terminal" evidence="1">
    <location>
        <begin position="50"/>
        <end position="159"/>
    </location>
</feature>
<protein>
    <recommendedName>
        <fullName evidence="1">CTP synthase N-terminal domain-containing protein</fullName>
    </recommendedName>
</protein>
<dbReference type="InParanoid" id="A0DQ29"/>
<dbReference type="RefSeq" id="XP_001452543.1">
    <property type="nucleotide sequence ID" value="XM_001452506.1"/>
</dbReference>
<reference evidence="2 3" key="1">
    <citation type="journal article" date="2006" name="Nature">
        <title>Global trends of whole-genome duplications revealed by the ciliate Paramecium tetraurelia.</title>
        <authorList>
            <consortium name="Genoscope"/>
            <person name="Aury J.-M."/>
            <person name="Jaillon O."/>
            <person name="Duret L."/>
            <person name="Noel B."/>
            <person name="Jubin C."/>
            <person name="Porcel B.M."/>
            <person name="Segurens B."/>
            <person name="Daubin V."/>
            <person name="Anthouard V."/>
            <person name="Aiach N."/>
            <person name="Arnaiz O."/>
            <person name="Billaut A."/>
            <person name="Beisson J."/>
            <person name="Blanc I."/>
            <person name="Bouhouche K."/>
            <person name="Camara F."/>
            <person name="Duharcourt S."/>
            <person name="Guigo R."/>
            <person name="Gogendeau D."/>
            <person name="Katinka M."/>
            <person name="Keller A.-M."/>
            <person name="Kissmehl R."/>
            <person name="Klotz C."/>
            <person name="Koll F."/>
            <person name="Le Moue A."/>
            <person name="Lepere C."/>
            <person name="Malinsky S."/>
            <person name="Nowacki M."/>
            <person name="Nowak J.K."/>
            <person name="Plattner H."/>
            <person name="Poulain J."/>
            <person name="Ruiz F."/>
            <person name="Serrano V."/>
            <person name="Zagulski M."/>
            <person name="Dessen P."/>
            <person name="Betermier M."/>
            <person name="Weissenbach J."/>
            <person name="Scarpelli C."/>
            <person name="Schachter V."/>
            <person name="Sperling L."/>
            <person name="Meyer E."/>
            <person name="Cohen J."/>
            <person name="Wincker P."/>
        </authorList>
    </citation>
    <scope>NUCLEOTIDE SEQUENCE [LARGE SCALE GENOMIC DNA]</scope>
    <source>
        <strain evidence="2 3">Stock d4-2</strain>
    </source>
</reference>
<dbReference type="PANTHER" id="PTHR11550:SF0">
    <property type="entry name" value="CTP SYNTHASE-RELATED"/>
    <property type="match status" value="1"/>
</dbReference>
<gene>
    <name evidence="2" type="ORF">GSPATT00002546001</name>
</gene>
<proteinExistence type="predicted"/>
<dbReference type="eggNOG" id="KOG2387">
    <property type="taxonomic scope" value="Eukaryota"/>
</dbReference>
<dbReference type="KEGG" id="ptm:GSPATT00002546001"/>
<keyword evidence="3" id="KW-1185">Reference proteome</keyword>
<dbReference type="Proteomes" id="UP000000600">
    <property type="component" value="Unassembled WGS sequence"/>
</dbReference>
<dbReference type="Gene3D" id="3.40.50.300">
    <property type="entry name" value="P-loop containing nucleotide triphosphate hydrolases"/>
    <property type="match status" value="1"/>
</dbReference>
<dbReference type="InterPro" id="IPR027417">
    <property type="entry name" value="P-loop_NTPase"/>
</dbReference>
<dbReference type="AlphaFoldDB" id="A0DQ29"/>
<dbReference type="STRING" id="5888.A0DQ29"/>
<evidence type="ECO:0000313" key="2">
    <source>
        <dbReference type="EMBL" id="CAK85146.1"/>
    </source>
</evidence>
<dbReference type="HOGENOM" id="CLU_1605900_0_0_1"/>
<dbReference type="GO" id="GO:0003883">
    <property type="term" value="F:CTP synthase activity"/>
    <property type="evidence" value="ECO:0007669"/>
    <property type="project" value="InterPro"/>
</dbReference>
<sequence>MLNKCKYQFICVAIQNNKQQYRNAVDQNGFKVLFLKIDPYQLQYTIQVMKQKEREGIQLGKTVQAILHVVDEIKRWIQHLTTVPPKHDTADKLDILLVEVRGTLGDLESTCNYETVQIMINEEGKDNLGLITIPYIIILNNKQKIKPAQNGINGLRYTGWIISSCY</sequence>
<dbReference type="InterPro" id="IPR004468">
    <property type="entry name" value="CTP_synthase"/>
</dbReference>
<dbReference type="GeneID" id="5038328"/>
<dbReference type="EMBL" id="CT868540">
    <property type="protein sequence ID" value="CAK85146.1"/>
    <property type="molecule type" value="Genomic_DNA"/>
</dbReference>
<accession>A0DQ29</accession>
<evidence type="ECO:0000259" key="1">
    <source>
        <dbReference type="Pfam" id="PF06418"/>
    </source>
</evidence>
<dbReference type="SUPFAM" id="SSF52540">
    <property type="entry name" value="P-loop containing nucleoside triphosphate hydrolases"/>
    <property type="match status" value="1"/>
</dbReference>
<name>A0DQ29_PARTE</name>
<evidence type="ECO:0000313" key="3">
    <source>
        <dbReference type="Proteomes" id="UP000000600"/>
    </source>
</evidence>